<dbReference type="GO" id="GO:0004176">
    <property type="term" value="F:ATP-dependent peptidase activity"/>
    <property type="evidence" value="ECO:0007669"/>
    <property type="project" value="UniProtKB-UniRule"/>
</dbReference>
<keyword evidence="1 2" id="KW-0645">Protease</keyword>
<feature type="coiled-coil region" evidence="3">
    <location>
        <begin position="198"/>
        <end position="228"/>
    </location>
</feature>
<evidence type="ECO:0000313" key="6">
    <source>
        <dbReference type="Proteomes" id="UP000009881"/>
    </source>
</evidence>
<comment type="similarity">
    <text evidence="2">Belongs to the peptidase S16 family.</text>
</comment>
<dbReference type="Pfam" id="PF13654">
    <property type="entry name" value="AAA_32"/>
    <property type="match status" value="1"/>
</dbReference>
<dbReference type="PANTHER" id="PTHR10046">
    <property type="entry name" value="ATP DEPENDENT LON PROTEASE FAMILY MEMBER"/>
    <property type="match status" value="1"/>
</dbReference>
<gene>
    <name evidence="5" type="ORF">C882_3147</name>
</gene>
<dbReference type="Proteomes" id="UP000009881">
    <property type="component" value="Unassembled WGS sequence"/>
</dbReference>
<proteinExistence type="inferred from homology"/>
<dbReference type="InterPro" id="IPR041699">
    <property type="entry name" value="AAA_32"/>
</dbReference>
<dbReference type="GO" id="GO:0004252">
    <property type="term" value="F:serine-type endopeptidase activity"/>
    <property type="evidence" value="ECO:0007669"/>
    <property type="project" value="UniProtKB-UniRule"/>
</dbReference>
<dbReference type="PATRIC" id="fig|1238182.3.peg.895"/>
<dbReference type="InterPro" id="IPR046843">
    <property type="entry name" value="LonB_AAA-LID"/>
</dbReference>
<sequence length="821" mass="90694">MPLTPLSCDRLYTPCPEDRLGFETTEELPDQDETVGQDRAVEAVDFGIGIRADGFNIFAAGPEGTGKTSLIRHFIGRAAAQQPRPSDWAYVHNFDDPNCPRALRLPGGRARDFQRAMDRLVEDMQAAIPAAFEGDEYRTRRQAIEDEFKERQEKAFGEIQNKARENGVALVRTPQALALAPMKDGEVISPEDFNELPEDERKQRKETMEHLQEELEQQMRQLPRWEREQREKVRELDEEVTEYAVGHQIDDLKEQWKDCPAVLDHLDRVRGAIVERVEDFLPESEEMRQLPSALRQQIGGRKELRLDDYKVNVLVGHENGNGAPVVVEDHPTQPNVIGRIEHQQQYGALVTNFTLIRPGALHRANGGYLVIDARKLLMQPFAYEDLKRALRNKEARIEAPGSAWGIFTTTSLEPEPIPLDIKVVLIGEPMVYYLLSHHDPEFRELFKVQADFDFRMHRTDETVGKLASLLGTMARRDGLKPLHRSAVARAVEQAARLADDSERLTTHMGSLGDLIREADYWAGKRGAEVVERADVQQAIDAKTHRTDRVREHIQEEIARGTLLVDTDGEKAGQINGLAVLQLGTFAFGRPSRITCRARMGRGEVLDIEREVQTGGALHSKGVMILSGFLAARFGQSGPLSLNASLVFEQSYGLIDGDSASCAELYALLSTLAEAPIKQGLAVTGSVNQFGQVQAIGGVNEKVEGFFDVCAARGLTGDQGVLIPATNVKHLMLREDVREACGQGRFHIYAVETVDEGIEILTGIPAGAPSESGIDGGAGWPTGSINRRVAARLAAWRRRAMEMMRAGGGPGGGNGNGAGGGR</sequence>
<dbReference type="GO" id="GO:0006508">
    <property type="term" value="P:proteolysis"/>
    <property type="evidence" value="ECO:0007669"/>
    <property type="project" value="UniProtKB-KW"/>
</dbReference>
<dbReference type="eggNOG" id="COG1067">
    <property type="taxonomic scope" value="Bacteria"/>
</dbReference>
<dbReference type="InterPro" id="IPR008269">
    <property type="entry name" value="Lon_proteolytic"/>
</dbReference>
<dbReference type="SUPFAM" id="SSF52540">
    <property type="entry name" value="P-loop containing nucleoside triphosphate hydrolases"/>
    <property type="match status" value="1"/>
</dbReference>
<dbReference type="RefSeq" id="WP_009539344.1">
    <property type="nucleotide sequence ID" value="NZ_ANHY01000004.1"/>
</dbReference>
<dbReference type="InterPro" id="IPR046844">
    <property type="entry name" value="Lon-like_helical"/>
</dbReference>
<name>K9HP74_9PROT</name>
<dbReference type="GO" id="GO:0005524">
    <property type="term" value="F:ATP binding"/>
    <property type="evidence" value="ECO:0007669"/>
    <property type="project" value="InterPro"/>
</dbReference>
<feature type="domain" description="Lon proteolytic" evidence="4">
    <location>
        <begin position="568"/>
        <end position="763"/>
    </location>
</feature>
<dbReference type="Pfam" id="PF20437">
    <property type="entry name" value="LonC_helical"/>
    <property type="match status" value="1"/>
</dbReference>
<evidence type="ECO:0000256" key="3">
    <source>
        <dbReference type="SAM" id="Coils"/>
    </source>
</evidence>
<dbReference type="InterPro" id="IPR014721">
    <property type="entry name" value="Ribsml_uS5_D2-typ_fold_subgr"/>
</dbReference>
<evidence type="ECO:0000256" key="2">
    <source>
        <dbReference type="PROSITE-ProRule" id="PRU01122"/>
    </source>
</evidence>
<dbReference type="OrthoDB" id="9758568at2"/>
<dbReference type="EC" id="3.4.21.53" evidence="2"/>
<dbReference type="Gene3D" id="1.10.8.60">
    <property type="match status" value="1"/>
</dbReference>
<organism evidence="5 6">
    <name type="scientific">Caenispirillum salinarum AK4</name>
    <dbReference type="NCBI Taxonomy" id="1238182"/>
    <lineage>
        <taxon>Bacteria</taxon>
        <taxon>Pseudomonadati</taxon>
        <taxon>Pseudomonadota</taxon>
        <taxon>Alphaproteobacteria</taxon>
        <taxon>Rhodospirillales</taxon>
        <taxon>Novispirillaceae</taxon>
        <taxon>Caenispirillum</taxon>
    </lineage>
</organism>
<dbReference type="InterPro" id="IPR027417">
    <property type="entry name" value="P-loop_NTPase"/>
</dbReference>
<protein>
    <recommendedName>
        <fullName evidence="2">endopeptidase La</fullName>
        <ecNumber evidence="2">3.4.21.53</ecNumber>
    </recommendedName>
</protein>
<dbReference type="SUPFAM" id="SSF54211">
    <property type="entry name" value="Ribosomal protein S5 domain 2-like"/>
    <property type="match status" value="1"/>
</dbReference>
<comment type="catalytic activity">
    <reaction evidence="2">
        <text>Hydrolysis of proteins in presence of ATP.</text>
        <dbReference type="EC" id="3.4.21.53"/>
    </reaction>
</comment>
<dbReference type="InterPro" id="IPR027065">
    <property type="entry name" value="Lon_Prtase"/>
</dbReference>
<keyword evidence="6" id="KW-1185">Reference proteome</keyword>
<dbReference type="EMBL" id="ANHY01000004">
    <property type="protein sequence ID" value="EKV32083.1"/>
    <property type="molecule type" value="Genomic_DNA"/>
</dbReference>
<dbReference type="Pfam" id="PF20436">
    <property type="entry name" value="LonB_AAA-LID"/>
    <property type="match status" value="1"/>
</dbReference>
<feature type="active site" evidence="2">
    <location>
        <position position="701"/>
    </location>
</feature>
<evidence type="ECO:0000256" key="1">
    <source>
        <dbReference type="ARBA" id="ARBA00022670"/>
    </source>
</evidence>
<feature type="active site" evidence="2">
    <location>
        <position position="658"/>
    </location>
</feature>
<reference evidence="5 6" key="1">
    <citation type="journal article" date="2013" name="Genome Announc.">
        <title>Draft Genome Sequence of an Alphaproteobacterium, Caenispirillum salinarum AK4(T), Isolated from a Solar Saltern.</title>
        <authorList>
            <person name="Khatri I."/>
            <person name="Singh A."/>
            <person name="Korpole S."/>
            <person name="Pinnaka A.K."/>
            <person name="Subramanian S."/>
        </authorList>
    </citation>
    <scope>NUCLEOTIDE SEQUENCE [LARGE SCALE GENOMIC DNA]</scope>
    <source>
        <strain evidence="5 6">AK4</strain>
    </source>
</reference>
<dbReference type="PRINTS" id="PR00830">
    <property type="entry name" value="ENDOLAPTASE"/>
</dbReference>
<accession>K9HP74</accession>
<dbReference type="GO" id="GO:0030163">
    <property type="term" value="P:protein catabolic process"/>
    <property type="evidence" value="ECO:0007669"/>
    <property type="project" value="InterPro"/>
</dbReference>
<evidence type="ECO:0000259" key="4">
    <source>
        <dbReference type="PROSITE" id="PS51786"/>
    </source>
</evidence>
<dbReference type="Gene3D" id="3.30.230.10">
    <property type="match status" value="1"/>
</dbReference>
<dbReference type="AlphaFoldDB" id="K9HP74"/>
<keyword evidence="2" id="KW-0378">Hydrolase</keyword>
<evidence type="ECO:0000313" key="5">
    <source>
        <dbReference type="EMBL" id="EKV32083.1"/>
    </source>
</evidence>
<dbReference type="STRING" id="1238182.C882_3147"/>
<dbReference type="PROSITE" id="PS51786">
    <property type="entry name" value="LON_PROTEOLYTIC"/>
    <property type="match status" value="1"/>
</dbReference>
<comment type="caution">
    <text evidence="5">The sequence shown here is derived from an EMBL/GenBank/DDBJ whole genome shotgun (WGS) entry which is preliminary data.</text>
</comment>
<keyword evidence="2" id="KW-0720">Serine protease</keyword>
<dbReference type="InterPro" id="IPR020568">
    <property type="entry name" value="Ribosomal_Su5_D2-typ_SF"/>
</dbReference>
<dbReference type="Gene3D" id="3.40.50.300">
    <property type="entry name" value="P-loop containing nucleotide triphosphate hydrolases"/>
    <property type="match status" value="2"/>
</dbReference>
<dbReference type="Pfam" id="PF05362">
    <property type="entry name" value="Lon_C"/>
    <property type="match status" value="1"/>
</dbReference>
<keyword evidence="3" id="KW-0175">Coiled coil</keyword>